<dbReference type="GeneID" id="64217895"/>
<evidence type="ECO:0000313" key="10">
    <source>
        <dbReference type="EMBL" id="AVF25293.1"/>
    </source>
</evidence>
<dbReference type="InterPro" id="IPR003784">
    <property type="entry name" value="BioY"/>
</dbReference>
<keyword evidence="5 9" id="KW-0812">Transmembrane</keyword>
<sequence length="188" mass="19892">MKTSGFTVRGITFSAMFAALLVALSFVNIQLGISPVPITLVNFVIMLSGALLGPKYGFFSVFSVVLLTALGLPLLHGAGGPTLLFGPTGGFIWAYPFAALFIGWIIRHVTVKGIAGFLLVFFIMLIFGSGLLYVTGVPWLAHSAQISLGKALVLGCYPYLIGDAIKAFTSAVIVQSIFYQTGGPIIKN</sequence>
<dbReference type="Proteomes" id="UP000464330">
    <property type="component" value="Chromosome"/>
</dbReference>
<dbReference type="Pfam" id="PF02632">
    <property type="entry name" value="BioY"/>
    <property type="match status" value="1"/>
</dbReference>
<dbReference type="AlphaFoldDB" id="A0A2L1TX87"/>
<gene>
    <name evidence="10" type="ORF">ERICIII_01089</name>
    <name evidence="11" type="ORF">ERICV_01107</name>
</gene>
<evidence type="ECO:0000256" key="5">
    <source>
        <dbReference type="ARBA" id="ARBA00022692"/>
    </source>
</evidence>
<reference evidence="12" key="1">
    <citation type="submission" date="2017-02" db="EMBL/GenBank/DDBJ databases">
        <title>Delineation of Paenibacillus larvae strains originating from foulbrood outbreaks.</title>
        <authorList>
            <person name="Beims H."/>
            <person name="Bunk B."/>
            <person name="Sproeer C."/>
            <person name="Mohr K.I."/>
            <person name="Pradella S."/>
            <person name="Guenther G."/>
            <person name="Rohde M."/>
            <person name="von der Ohe W."/>
            <person name="Steinert M."/>
        </authorList>
    </citation>
    <scope>NUCLEOTIDE SEQUENCE [LARGE SCALE GENOMIC DNA]</scope>
    <source>
        <strain evidence="12">Eric_III</strain>
    </source>
</reference>
<dbReference type="RefSeq" id="WP_024095101.1">
    <property type="nucleotide sequence ID" value="NZ_CP019655.1"/>
</dbReference>
<evidence type="ECO:0000256" key="2">
    <source>
        <dbReference type="ARBA" id="ARBA00010692"/>
    </source>
</evidence>
<dbReference type="PANTHER" id="PTHR34295">
    <property type="entry name" value="BIOTIN TRANSPORTER BIOY"/>
    <property type="match status" value="1"/>
</dbReference>
<dbReference type="PIRSF" id="PIRSF016661">
    <property type="entry name" value="BioY"/>
    <property type="match status" value="1"/>
</dbReference>
<dbReference type="GO" id="GO:0015225">
    <property type="term" value="F:biotin transmembrane transporter activity"/>
    <property type="evidence" value="ECO:0007669"/>
    <property type="project" value="UniProtKB-UniRule"/>
</dbReference>
<keyword evidence="3 8" id="KW-0813">Transport</keyword>
<feature type="transmembrane region" description="Helical" evidence="9">
    <location>
        <begin position="7"/>
        <end position="27"/>
    </location>
</feature>
<dbReference type="Proteomes" id="UP000239833">
    <property type="component" value="Chromosome"/>
</dbReference>
<dbReference type="EMBL" id="CP019717">
    <property type="protein sequence ID" value="QHZ50280.1"/>
    <property type="molecule type" value="Genomic_DNA"/>
</dbReference>
<organism evidence="10 12">
    <name type="scientific">Paenibacillus larvae subsp. larvae</name>
    <dbReference type="NCBI Taxonomy" id="147375"/>
    <lineage>
        <taxon>Bacteria</taxon>
        <taxon>Bacillati</taxon>
        <taxon>Bacillota</taxon>
        <taxon>Bacilli</taxon>
        <taxon>Bacillales</taxon>
        <taxon>Paenibacillaceae</taxon>
        <taxon>Paenibacillus</taxon>
    </lineage>
</organism>
<evidence type="ECO:0000256" key="7">
    <source>
        <dbReference type="ARBA" id="ARBA00023136"/>
    </source>
</evidence>
<dbReference type="EMBL" id="CP019655">
    <property type="protein sequence ID" value="AVF25293.1"/>
    <property type="molecule type" value="Genomic_DNA"/>
</dbReference>
<feature type="transmembrane region" description="Helical" evidence="9">
    <location>
        <begin position="139"/>
        <end position="160"/>
    </location>
</feature>
<dbReference type="Gene3D" id="1.10.1760.20">
    <property type="match status" value="1"/>
</dbReference>
<evidence type="ECO:0000256" key="8">
    <source>
        <dbReference type="PIRNR" id="PIRNR016661"/>
    </source>
</evidence>
<feature type="transmembrane region" description="Helical" evidence="9">
    <location>
        <begin position="59"/>
        <end position="78"/>
    </location>
</feature>
<evidence type="ECO:0000256" key="3">
    <source>
        <dbReference type="ARBA" id="ARBA00022448"/>
    </source>
</evidence>
<evidence type="ECO:0000313" key="12">
    <source>
        <dbReference type="Proteomes" id="UP000239833"/>
    </source>
</evidence>
<reference evidence="10 13" key="2">
    <citation type="journal article" date="2020" name="Int. J. Med. Microbiol.">
        <title>Discovery of Paenibacillus larvae ERIC V: Phenotypic and genomic comparison to genotypes ERIC I-IV reveal different inventories of virulence factors which correlate with epidemiological prevalences of American Foulbrood.</title>
        <authorList>
            <person name="Beims H."/>
            <person name="Bunk B."/>
            <person name="Erler S."/>
            <person name="Mohr K.I."/>
            <person name="Sproer C."/>
            <person name="Pradella S."/>
            <person name="Gunther G."/>
            <person name="Rohde M."/>
            <person name="von der Ohe W."/>
            <person name="Steinert M."/>
        </authorList>
    </citation>
    <scope>NUCLEOTIDE SEQUENCE</scope>
    <source>
        <strain evidence="10">Eric_III</strain>
        <strain evidence="11">Eric_V</strain>
    </source>
</reference>
<evidence type="ECO:0000313" key="13">
    <source>
        <dbReference type="Proteomes" id="UP000464330"/>
    </source>
</evidence>
<evidence type="ECO:0000313" key="11">
    <source>
        <dbReference type="EMBL" id="QHZ50280.1"/>
    </source>
</evidence>
<keyword evidence="4 8" id="KW-1003">Cell membrane</keyword>
<comment type="similarity">
    <text evidence="2 8">Belongs to the BioY family.</text>
</comment>
<evidence type="ECO:0000256" key="9">
    <source>
        <dbReference type="SAM" id="Phobius"/>
    </source>
</evidence>
<evidence type="ECO:0000256" key="1">
    <source>
        <dbReference type="ARBA" id="ARBA00004651"/>
    </source>
</evidence>
<accession>A0A2L1TX87</accession>
<feature type="transmembrane region" description="Helical" evidence="9">
    <location>
        <begin position="113"/>
        <end position="133"/>
    </location>
</feature>
<keyword evidence="6 9" id="KW-1133">Transmembrane helix</keyword>
<protein>
    <recommendedName>
        <fullName evidence="8">Biotin transporter</fullName>
    </recommendedName>
</protein>
<keyword evidence="7 8" id="KW-0472">Membrane</keyword>
<evidence type="ECO:0000256" key="6">
    <source>
        <dbReference type="ARBA" id="ARBA00022989"/>
    </source>
</evidence>
<evidence type="ECO:0000256" key="4">
    <source>
        <dbReference type="ARBA" id="ARBA00022475"/>
    </source>
</evidence>
<accession>A0A6C0QNY2</accession>
<name>A0A2L1TX87_9BACL</name>
<dbReference type="GO" id="GO:0005886">
    <property type="term" value="C:plasma membrane"/>
    <property type="evidence" value="ECO:0007669"/>
    <property type="project" value="UniProtKB-SubCell"/>
</dbReference>
<feature type="transmembrane region" description="Helical" evidence="9">
    <location>
        <begin position="84"/>
        <end position="106"/>
    </location>
</feature>
<proteinExistence type="inferred from homology"/>
<comment type="subcellular location">
    <subcellularLocation>
        <location evidence="1 8">Cell membrane</location>
        <topology evidence="1 8">Multi-pass membrane protein</topology>
    </subcellularLocation>
</comment>
<dbReference type="PANTHER" id="PTHR34295:SF4">
    <property type="entry name" value="BIOTIN TRANSPORTER BIOY-RELATED"/>
    <property type="match status" value="1"/>
</dbReference>
<accession>A0A8B6WX81</accession>
<dbReference type="STRING" id="147375.BXP28_13000"/>
<feature type="transmembrane region" description="Helical" evidence="9">
    <location>
        <begin position="33"/>
        <end position="52"/>
    </location>
</feature>